<accession>A0ABR1VPP5</accession>
<dbReference type="RefSeq" id="XP_066717691.1">
    <property type="nucleotide sequence ID" value="XM_066855524.1"/>
</dbReference>
<comment type="caution">
    <text evidence="2">The sequence shown here is derived from an EMBL/GenBank/DDBJ whole genome shotgun (WGS) entry which is preliminary data.</text>
</comment>
<gene>
    <name evidence="2" type="ORF">PG994_004115</name>
</gene>
<evidence type="ECO:0000256" key="1">
    <source>
        <dbReference type="SAM" id="MobiDB-lite"/>
    </source>
</evidence>
<sequence length="81" mass="9344">MWERCWTDLRIRWETYARFEVAEKTGETGLLVREFPPPGHCPFNLQGGHRRRHRQGHPRAAFSSSSPVAPQVQLNVCMATP</sequence>
<dbReference type="GeneID" id="92088587"/>
<dbReference type="Proteomes" id="UP001480595">
    <property type="component" value="Unassembled WGS sequence"/>
</dbReference>
<feature type="region of interest" description="Disordered" evidence="1">
    <location>
        <begin position="48"/>
        <end position="67"/>
    </location>
</feature>
<organism evidence="2 3">
    <name type="scientific">Apiospora phragmitis</name>
    <dbReference type="NCBI Taxonomy" id="2905665"/>
    <lineage>
        <taxon>Eukaryota</taxon>
        <taxon>Fungi</taxon>
        <taxon>Dikarya</taxon>
        <taxon>Ascomycota</taxon>
        <taxon>Pezizomycotina</taxon>
        <taxon>Sordariomycetes</taxon>
        <taxon>Xylariomycetidae</taxon>
        <taxon>Amphisphaeriales</taxon>
        <taxon>Apiosporaceae</taxon>
        <taxon>Apiospora</taxon>
    </lineage>
</organism>
<dbReference type="EMBL" id="JAQQWL010000005">
    <property type="protein sequence ID" value="KAK8073216.1"/>
    <property type="molecule type" value="Genomic_DNA"/>
</dbReference>
<reference evidence="2 3" key="1">
    <citation type="submission" date="2023-01" db="EMBL/GenBank/DDBJ databases">
        <title>Analysis of 21 Apiospora genomes using comparative genomics revels a genus with tremendous synthesis potential of carbohydrate active enzymes and secondary metabolites.</title>
        <authorList>
            <person name="Sorensen T."/>
        </authorList>
    </citation>
    <scope>NUCLEOTIDE SEQUENCE [LARGE SCALE GENOMIC DNA]</scope>
    <source>
        <strain evidence="2 3">CBS 135458</strain>
    </source>
</reference>
<evidence type="ECO:0000313" key="3">
    <source>
        <dbReference type="Proteomes" id="UP001480595"/>
    </source>
</evidence>
<proteinExistence type="predicted"/>
<name>A0ABR1VPP5_9PEZI</name>
<keyword evidence="3" id="KW-1185">Reference proteome</keyword>
<feature type="compositionally biased region" description="Basic residues" evidence="1">
    <location>
        <begin position="48"/>
        <end position="57"/>
    </location>
</feature>
<protein>
    <submittedName>
        <fullName evidence="2">Uncharacterized protein</fullName>
    </submittedName>
</protein>
<evidence type="ECO:0000313" key="2">
    <source>
        <dbReference type="EMBL" id="KAK8073216.1"/>
    </source>
</evidence>